<reference evidence="3 4" key="1">
    <citation type="submission" date="2019-01" db="EMBL/GenBank/DDBJ databases">
        <authorList>
            <person name="Chen W.-M."/>
        </authorList>
    </citation>
    <scope>NUCLEOTIDE SEQUENCE [LARGE SCALE GENOMIC DNA]</scope>
    <source>
        <strain evidence="3 4">KYPY4</strain>
    </source>
</reference>
<dbReference type="RefSeq" id="WP_128229554.1">
    <property type="nucleotide sequence ID" value="NZ_SACR01000004.1"/>
</dbReference>
<dbReference type="OrthoDB" id="5293433at2"/>
<comment type="caution">
    <text evidence="3">The sequence shown here is derived from an EMBL/GenBank/DDBJ whole genome shotgun (WGS) entry which is preliminary data.</text>
</comment>
<dbReference type="InterPro" id="IPR025194">
    <property type="entry name" value="RodZ-like_C"/>
</dbReference>
<dbReference type="AlphaFoldDB" id="A0A437RFH4"/>
<dbReference type="PANTHER" id="PTHR34475:SF1">
    <property type="entry name" value="CYTOSKELETON PROTEIN RODZ"/>
    <property type="match status" value="1"/>
</dbReference>
<gene>
    <name evidence="3" type="ORF">EOE66_15205</name>
</gene>
<sequence>MTEPQAGPTGGAGSAGALLRAARERQGLHIAALAASIKVSPRKLEALEGDRYDELPDATFTRALAQTVCRSLKIDARAVLDLMPPAPLTVALEPARGGLNAPFRDRPGREDPGLVAGAARKPMLWATLLFILAALAVIFVPGHWWMGLQGAPVVAPVAAPASAPLAPDLAASAPVLAASGAMLAASQPLIETVFAAQGPEAAASEPATAPVAPAVTGLAAPNAASPPPVPANTPAVASLLQLRSTEASWVEVRDGNGQLLLSRTVQPGETVGVDGSLPMRLVIGNAAGTQLAFRGRPYDLGPSTRENVARVELR</sequence>
<keyword evidence="4" id="KW-1185">Reference proteome</keyword>
<evidence type="ECO:0000313" key="4">
    <source>
        <dbReference type="Proteomes" id="UP000285575"/>
    </source>
</evidence>
<name>A0A437RFH4_9BURK</name>
<evidence type="ECO:0000313" key="3">
    <source>
        <dbReference type="EMBL" id="RVU45464.1"/>
    </source>
</evidence>
<dbReference type="Proteomes" id="UP000285575">
    <property type="component" value="Unassembled WGS sequence"/>
</dbReference>
<feature type="transmembrane region" description="Helical" evidence="1">
    <location>
        <begin position="124"/>
        <end position="146"/>
    </location>
</feature>
<keyword evidence="1" id="KW-1133">Transmembrane helix</keyword>
<protein>
    <submittedName>
        <fullName evidence="3">Helix-turn-helix domain-containing protein</fullName>
    </submittedName>
</protein>
<dbReference type="InterPro" id="IPR010982">
    <property type="entry name" value="Lambda_DNA-bd_dom_sf"/>
</dbReference>
<organism evidence="3 4">
    <name type="scientific">Rubrivivax rivuli</name>
    <dbReference type="NCBI Taxonomy" id="1862385"/>
    <lineage>
        <taxon>Bacteria</taxon>
        <taxon>Pseudomonadati</taxon>
        <taxon>Pseudomonadota</taxon>
        <taxon>Betaproteobacteria</taxon>
        <taxon>Burkholderiales</taxon>
        <taxon>Sphaerotilaceae</taxon>
        <taxon>Rubrivivax</taxon>
    </lineage>
</organism>
<evidence type="ECO:0000256" key="1">
    <source>
        <dbReference type="SAM" id="Phobius"/>
    </source>
</evidence>
<dbReference type="CDD" id="cd00093">
    <property type="entry name" value="HTH_XRE"/>
    <property type="match status" value="1"/>
</dbReference>
<evidence type="ECO:0000259" key="2">
    <source>
        <dbReference type="Pfam" id="PF13464"/>
    </source>
</evidence>
<dbReference type="InterPro" id="IPR050400">
    <property type="entry name" value="Bact_Cytoskel_RodZ"/>
</dbReference>
<dbReference type="EMBL" id="SACR01000004">
    <property type="protein sequence ID" value="RVU45464.1"/>
    <property type="molecule type" value="Genomic_DNA"/>
</dbReference>
<accession>A0A437RFH4</accession>
<dbReference type="Pfam" id="PF13413">
    <property type="entry name" value="HTH_25"/>
    <property type="match status" value="1"/>
</dbReference>
<proteinExistence type="predicted"/>
<keyword evidence="1" id="KW-0472">Membrane</keyword>
<dbReference type="GO" id="GO:0003677">
    <property type="term" value="F:DNA binding"/>
    <property type="evidence" value="ECO:0007669"/>
    <property type="project" value="InterPro"/>
</dbReference>
<dbReference type="Pfam" id="PF13464">
    <property type="entry name" value="RodZ_C"/>
    <property type="match status" value="1"/>
</dbReference>
<dbReference type="Gene3D" id="1.10.260.40">
    <property type="entry name" value="lambda repressor-like DNA-binding domains"/>
    <property type="match status" value="1"/>
</dbReference>
<dbReference type="PANTHER" id="PTHR34475">
    <property type="match status" value="1"/>
</dbReference>
<feature type="domain" description="Cytoskeleton protein RodZ-like C-terminal" evidence="2">
    <location>
        <begin position="241"/>
        <end position="312"/>
    </location>
</feature>
<keyword evidence="1" id="KW-0812">Transmembrane</keyword>
<dbReference type="InterPro" id="IPR001387">
    <property type="entry name" value="Cro/C1-type_HTH"/>
</dbReference>